<name>A0ABD0T307_LOXSC</name>
<dbReference type="EMBL" id="JBEDNZ010000012">
    <property type="protein sequence ID" value="KAL0831473.1"/>
    <property type="molecule type" value="Genomic_DNA"/>
</dbReference>
<feature type="domain" description="Headcase N-terminal" evidence="2">
    <location>
        <begin position="20"/>
        <end position="116"/>
    </location>
</feature>
<evidence type="ECO:0000313" key="3">
    <source>
        <dbReference type="EMBL" id="KAL0831473.1"/>
    </source>
</evidence>
<feature type="compositionally biased region" description="Low complexity" evidence="1">
    <location>
        <begin position="138"/>
        <end position="176"/>
    </location>
</feature>
<dbReference type="PANTHER" id="PTHR13425">
    <property type="entry name" value="HEADCASE PROTEIN"/>
    <property type="match status" value="1"/>
</dbReference>
<feature type="region of interest" description="Disordered" evidence="1">
    <location>
        <begin position="119"/>
        <end position="188"/>
    </location>
</feature>
<gene>
    <name evidence="3" type="ORF">ABMA28_002273</name>
</gene>
<organism evidence="3 4">
    <name type="scientific">Loxostege sticticalis</name>
    <name type="common">Beet webworm moth</name>
    <dbReference type="NCBI Taxonomy" id="481309"/>
    <lineage>
        <taxon>Eukaryota</taxon>
        <taxon>Metazoa</taxon>
        <taxon>Ecdysozoa</taxon>
        <taxon>Arthropoda</taxon>
        <taxon>Hexapoda</taxon>
        <taxon>Insecta</taxon>
        <taxon>Pterygota</taxon>
        <taxon>Neoptera</taxon>
        <taxon>Endopterygota</taxon>
        <taxon>Lepidoptera</taxon>
        <taxon>Glossata</taxon>
        <taxon>Ditrysia</taxon>
        <taxon>Pyraloidea</taxon>
        <taxon>Crambidae</taxon>
        <taxon>Pyraustinae</taxon>
        <taxon>Loxostege</taxon>
    </lineage>
</organism>
<evidence type="ECO:0000313" key="4">
    <source>
        <dbReference type="Proteomes" id="UP001549921"/>
    </source>
</evidence>
<comment type="caution">
    <text evidence="3">The sequence shown here is derived from an EMBL/GenBank/DDBJ whole genome shotgun (WGS) entry which is preliminary data.</text>
</comment>
<evidence type="ECO:0000256" key="1">
    <source>
        <dbReference type="SAM" id="MobiDB-lite"/>
    </source>
</evidence>
<dbReference type="InterPro" id="IPR054537">
    <property type="entry name" value="HECA_N"/>
</dbReference>
<dbReference type="Proteomes" id="UP001549921">
    <property type="component" value="Unassembled WGS sequence"/>
</dbReference>
<dbReference type="PANTHER" id="PTHR13425:SF3">
    <property type="entry name" value="HEADCASE PROTEIN HOMOLOG"/>
    <property type="match status" value="1"/>
</dbReference>
<accession>A0ABD0T307</accession>
<dbReference type="AlphaFoldDB" id="A0ABD0T307"/>
<evidence type="ECO:0000259" key="2">
    <source>
        <dbReference type="Pfam" id="PF15353"/>
    </source>
</evidence>
<protein>
    <recommendedName>
        <fullName evidence="2">Headcase N-terminal domain-containing protein</fullName>
    </recommendedName>
</protein>
<dbReference type="Pfam" id="PF15353">
    <property type="entry name" value="HECA_N"/>
    <property type="match status" value="1"/>
</dbReference>
<proteinExistence type="predicted"/>
<reference evidence="3 4" key="1">
    <citation type="submission" date="2024-06" db="EMBL/GenBank/DDBJ databases">
        <title>A chromosome-level genome assembly of beet webworm, Loxostege sticticalis.</title>
        <authorList>
            <person name="Zhang Y."/>
        </authorList>
    </citation>
    <scope>NUCLEOTIDE SEQUENCE [LARGE SCALE GENOMIC DNA]</scope>
    <source>
        <strain evidence="3">AQ028</strain>
        <tissue evidence="3">Male pupae</tissue>
    </source>
</reference>
<sequence length="355" mass="40490">MAPRRQGATGEREAEDTRGCCVPGECLRPREPVRIEDAIRVLCNNDTCASGRYMHRECFEQWEGGVLAYLKSCGRARSWSERQRHQNLWTKKGYDLAFKACGCRCGRGHLKKDLDWAPPGAAVRAEEEKKRRRRTRSGRTPAAPDGRSRAFSLSSSGSCSPPSAPSEPSASPTHAPTHTVMPTKRNSKPEIVSDRVRFNILAKYQFTHLNKNNNIRNNTHCLLCEFKVRVLSINSKGLEYYKYPKNAISLAPCIKCAPLCSWFPLPVEMAFSQNYYVYNCCPQQLLRFLKNFCFLYARAHRCDFCAISLFHIQLIKPLNTSNLCYWAYTFKRTIYASANYGLKGSQWCLERVVNS</sequence>
<dbReference type="InterPro" id="IPR026066">
    <property type="entry name" value="Headcase"/>
</dbReference>